<evidence type="ECO:0000256" key="3">
    <source>
        <dbReference type="ARBA" id="ARBA00023002"/>
    </source>
</evidence>
<dbReference type="PANTHER" id="PTHR43255:SF1">
    <property type="entry name" value="IRON-SULFUR-BINDING OXIDOREDUCTASE FADF-RELATED"/>
    <property type="match status" value="1"/>
</dbReference>
<dbReference type="SUPFAM" id="SSF46548">
    <property type="entry name" value="alpha-helical ferredoxin"/>
    <property type="match status" value="1"/>
</dbReference>
<dbReference type="InterPro" id="IPR051460">
    <property type="entry name" value="HdrC_iron-sulfur_subunit"/>
</dbReference>
<reference evidence="7 8" key="1">
    <citation type="journal article" date="2018" name="Elife">
        <title>Discovery and characterization of a prevalent human gut bacterial enzyme sufficient for the inactivation of a family of plant toxins.</title>
        <authorList>
            <person name="Koppel N."/>
            <person name="Bisanz J.E."/>
            <person name="Pandelia M.E."/>
            <person name="Turnbaugh P.J."/>
            <person name="Balskus E.P."/>
        </authorList>
    </citation>
    <scope>NUCLEOTIDE SEQUENCE [LARGE SCALE GENOMIC DNA]</scope>
    <source>
        <strain evidence="7 8">3C</strain>
    </source>
</reference>
<dbReference type="GO" id="GO:0051539">
    <property type="term" value="F:4 iron, 4 sulfur cluster binding"/>
    <property type="evidence" value="ECO:0007669"/>
    <property type="project" value="UniProtKB-KW"/>
</dbReference>
<keyword evidence="3" id="KW-0560">Oxidoreductase</keyword>
<dbReference type="OrthoDB" id="9803192at2"/>
<dbReference type="InterPro" id="IPR004017">
    <property type="entry name" value="Cys_rich_dom"/>
</dbReference>
<name>A0A369M5B1_9ACTN</name>
<dbReference type="GO" id="GO:0005886">
    <property type="term" value="C:plasma membrane"/>
    <property type="evidence" value="ECO:0007669"/>
    <property type="project" value="TreeGrafter"/>
</dbReference>
<feature type="domain" description="4Fe-4S ferredoxin-type" evidence="6">
    <location>
        <begin position="121"/>
        <end position="152"/>
    </location>
</feature>
<keyword evidence="2" id="KW-0479">Metal-binding</keyword>
<evidence type="ECO:0000256" key="5">
    <source>
        <dbReference type="ARBA" id="ARBA00023014"/>
    </source>
</evidence>
<dbReference type="AlphaFoldDB" id="A0A369M5B1"/>
<evidence type="ECO:0000259" key="6">
    <source>
        <dbReference type="PROSITE" id="PS51379"/>
    </source>
</evidence>
<evidence type="ECO:0000313" key="7">
    <source>
        <dbReference type="EMBL" id="RDB65646.1"/>
    </source>
</evidence>
<dbReference type="PROSITE" id="PS51379">
    <property type="entry name" value="4FE4S_FER_2"/>
    <property type="match status" value="1"/>
</dbReference>
<evidence type="ECO:0000256" key="4">
    <source>
        <dbReference type="ARBA" id="ARBA00023004"/>
    </source>
</evidence>
<dbReference type="Pfam" id="PF02754">
    <property type="entry name" value="CCG"/>
    <property type="match status" value="2"/>
</dbReference>
<keyword evidence="1" id="KW-0004">4Fe-4S</keyword>
<dbReference type="PANTHER" id="PTHR43255">
    <property type="entry name" value="IRON-SULFUR-BINDING OXIDOREDUCTASE FADF-RELATED-RELATED"/>
    <property type="match status" value="1"/>
</dbReference>
<keyword evidence="4" id="KW-0408">Iron</keyword>
<sequence>MFAAAAQNARPRPILASAGARCAKLVADTRGEYAMRMQPRPEKLTTEELGQIAGLDAAKLDMLAAWANKKLTCAHCKRCTLRCEVLKEPDLDMGQVEEGYGAIAALPFDDQPAAVLQLVQDRPELYHALRRCCFCGFCTATCQTHVLAPERMRDWRVLFMRAGLMPPDDSKLVMVDNEWNIFSAYRAVYGIGYPELASLEQAAEHGPGLADTLFFPGCSLVSYAPELTRTVGRWLTDNGVAWALSTDCCGSPLMSAGLFDRAAALRQRILDQIRAAGIVRVVTVCPGCGEEFVELMGDEVDIVPLPELLLQKSRAAERAGRPTGFAPLPERSVTFFDSCHDRFDGRHGAAIRALVARNLPGTARLEMDHRRKGTLCCGAGGAVAAYDGDVTERRVWRIIDEARATGAETLVTTCPTCTYTVAQACLGAPPERGIGNRHYLELLFGQTIDWPQVFAQLGGMWEGEYGPWLTQTFFA</sequence>
<dbReference type="InterPro" id="IPR017896">
    <property type="entry name" value="4Fe4S_Fe-S-bd"/>
</dbReference>
<comment type="caution">
    <text evidence="7">The sequence shown here is derived from an EMBL/GenBank/DDBJ whole genome shotgun (WGS) entry which is preliminary data.</text>
</comment>
<gene>
    <name evidence="7" type="ORF">C1877_05890</name>
</gene>
<evidence type="ECO:0000256" key="2">
    <source>
        <dbReference type="ARBA" id="ARBA00022723"/>
    </source>
</evidence>
<evidence type="ECO:0000313" key="8">
    <source>
        <dbReference type="Proteomes" id="UP000254000"/>
    </source>
</evidence>
<keyword evidence="5" id="KW-0411">Iron-sulfur</keyword>
<evidence type="ECO:0000256" key="1">
    <source>
        <dbReference type="ARBA" id="ARBA00022485"/>
    </source>
</evidence>
<keyword evidence="8" id="KW-1185">Reference proteome</keyword>
<accession>A0A369M5B1</accession>
<dbReference type="EMBL" id="PPTS01000003">
    <property type="protein sequence ID" value="RDB65646.1"/>
    <property type="molecule type" value="Genomic_DNA"/>
</dbReference>
<dbReference type="GO" id="GO:0046872">
    <property type="term" value="F:metal ion binding"/>
    <property type="evidence" value="ECO:0007669"/>
    <property type="project" value="UniProtKB-KW"/>
</dbReference>
<dbReference type="GO" id="GO:0016491">
    <property type="term" value="F:oxidoreductase activity"/>
    <property type="evidence" value="ECO:0007669"/>
    <property type="project" value="UniProtKB-KW"/>
</dbReference>
<protein>
    <recommendedName>
        <fullName evidence="6">4Fe-4S ferredoxin-type domain-containing protein</fullName>
    </recommendedName>
</protein>
<organism evidence="7 8">
    <name type="scientific">Gordonibacter pamelaeae</name>
    <dbReference type="NCBI Taxonomy" id="471189"/>
    <lineage>
        <taxon>Bacteria</taxon>
        <taxon>Bacillati</taxon>
        <taxon>Actinomycetota</taxon>
        <taxon>Coriobacteriia</taxon>
        <taxon>Eggerthellales</taxon>
        <taxon>Eggerthellaceae</taxon>
        <taxon>Gordonibacter</taxon>
    </lineage>
</organism>
<proteinExistence type="predicted"/>
<dbReference type="Proteomes" id="UP000254000">
    <property type="component" value="Unassembled WGS sequence"/>
</dbReference>